<keyword evidence="3" id="KW-1185">Reference proteome</keyword>
<dbReference type="OrthoDB" id="643388at2759"/>
<evidence type="ECO:0000256" key="1">
    <source>
        <dbReference type="SAM" id="MobiDB-lite"/>
    </source>
</evidence>
<accession>A0A835Q2Y3</accession>
<comment type="caution">
    <text evidence="2">The sequence shown here is derived from an EMBL/GenBank/DDBJ whole genome shotgun (WGS) entry which is preliminary data.</text>
</comment>
<feature type="compositionally biased region" description="Basic and acidic residues" evidence="1">
    <location>
        <begin position="170"/>
        <end position="188"/>
    </location>
</feature>
<dbReference type="AlphaFoldDB" id="A0A835Q2Y3"/>
<protein>
    <submittedName>
        <fullName evidence="2">Uncharacterized protein</fullName>
    </submittedName>
</protein>
<dbReference type="EMBL" id="JADCNL010000010">
    <property type="protein sequence ID" value="KAG0463723.1"/>
    <property type="molecule type" value="Genomic_DNA"/>
</dbReference>
<name>A0A835Q2Y3_VANPL</name>
<evidence type="ECO:0000313" key="3">
    <source>
        <dbReference type="Proteomes" id="UP000636800"/>
    </source>
</evidence>
<dbReference type="Proteomes" id="UP000636800">
    <property type="component" value="Chromosome 10"/>
</dbReference>
<feature type="region of interest" description="Disordered" evidence="1">
    <location>
        <begin position="170"/>
        <end position="280"/>
    </location>
</feature>
<sequence>MEPQGCMLGVSSRVRSRDLEDLFSRYGRVVVYRGDSFFACCYVRSSFVAPVMLSPTLACPFISLCGLRYGTSVLLGRGDLFREPRNPVRVPDVELKYLPRLYPLGLPSTFEPWLGCFQPLVPVVREVLVNILEGVGGVFLVHRVLVAEGAAAVVIAAAAVTVASFSCTKERQSLEESPRQQESKEKPPSSKGKKPKPLSHGSRSPQPRPRMSAVKLSEKGPTAGAQERESRSPCPCSPGRERSPVERYQSPEANVATEPQEDAATSLRQRISKAAESPRE</sequence>
<gene>
    <name evidence="2" type="ORF">HPP92_019792</name>
</gene>
<reference evidence="2 3" key="1">
    <citation type="journal article" date="2020" name="Nat. Food">
        <title>A phased Vanilla planifolia genome enables genetic improvement of flavour and production.</title>
        <authorList>
            <person name="Hasing T."/>
            <person name="Tang H."/>
            <person name="Brym M."/>
            <person name="Khazi F."/>
            <person name="Huang T."/>
            <person name="Chambers A.H."/>
        </authorList>
    </citation>
    <scope>NUCLEOTIDE SEQUENCE [LARGE SCALE GENOMIC DNA]</scope>
    <source>
        <tissue evidence="2">Leaf</tissue>
    </source>
</reference>
<evidence type="ECO:0000313" key="2">
    <source>
        <dbReference type="EMBL" id="KAG0463723.1"/>
    </source>
</evidence>
<proteinExistence type="predicted"/>
<organism evidence="2 3">
    <name type="scientific">Vanilla planifolia</name>
    <name type="common">Vanilla</name>
    <dbReference type="NCBI Taxonomy" id="51239"/>
    <lineage>
        <taxon>Eukaryota</taxon>
        <taxon>Viridiplantae</taxon>
        <taxon>Streptophyta</taxon>
        <taxon>Embryophyta</taxon>
        <taxon>Tracheophyta</taxon>
        <taxon>Spermatophyta</taxon>
        <taxon>Magnoliopsida</taxon>
        <taxon>Liliopsida</taxon>
        <taxon>Asparagales</taxon>
        <taxon>Orchidaceae</taxon>
        <taxon>Vanilloideae</taxon>
        <taxon>Vanilleae</taxon>
        <taxon>Vanilla</taxon>
    </lineage>
</organism>